<dbReference type="AlphaFoldDB" id="A0A8J4LXN2"/>
<feature type="non-terminal residue" evidence="3">
    <location>
        <position position="1"/>
    </location>
</feature>
<name>A0A8J4LXN2_9CHLO</name>
<sequence>HGHWPRLKEQCHDQRYQQQAQTLLPGQEPVTPGGFISGVHRIWSEVEAQGAAHDVTNNHLPCTPQLPPDQEIHHHHHQYQKALAPYPHRAVPGGHGLGQGTYDSRGLSGVLATAAAVLLWCVAAAAAAAEHQLDAAVRRGIALLDLYRRGRLDERNAGGRGREVQDGRMEDGRMVETETETETEVE</sequence>
<accession>A0A8J4LXN2</accession>
<dbReference type="Proteomes" id="UP000722791">
    <property type="component" value="Unassembled WGS sequence"/>
</dbReference>
<organism evidence="3 4">
    <name type="scientific">Volvox reticuliferus</name>
    <dbReference type="NCBI Taxonomy" id="1737510"/>
    <lineage>
        <taxon>Eukaryota</taxon>
        <taxon>Viridiplantae</taxon>
        <taxon>Chlorophyta</taxon>
        <taxon>core chlorophytes</taxon>
        <taxon>Chlorophyceae</taxon>
        <taxon>CS clade</taxon>
        <taxon>Chlamydomonadales</taxon>
        <taxon>Volvocaceae</taxon>
        <taxon>Volvox</taxon>
    </lineage>
</organism>
<evidence type="ECO:0000313" key="4">
    <source>
        <dbReference type="Proteomes" id="UP000722791"/>
    </source>
</evidence>
<dbReference type="EMBL" id="BNCQ01000055">
    <property type="protein sequence ID" value="GIM14326.1"/>
    <property type="molecule type" value="Genomic_DNA"/>
</dbReference>
<comment type="caution">
    <text evidence="3">The sequence shown here is derived from an EMBL/GenBank/DDBJ whole genome shotgun (WGS) entry which is preliminary data.</text>
</comment>
<protein>
    <submittedName>
        <fullName evidence="3">Uncharacterized protein</fullName>
    </submittedName>
</protein>
<keyword evidence="2" id="KW-1133">Transmembrane helix</keyword>
<evidence type="ECO:0000313" key="3">
    <source>
        <dbReference type="EMBL" id="GIM14326.1"/>
    </source>
</evidence>
<feature type="compositionally biased region" description="Acidic residues" evidence="1">
    <location>
        <begin position="177"/>
        <end position="186"/>
    </location>
</feature>
<reference evidence="3" key="1">
    <citation type="journal article" date="2021" name="Proc. Natl. Acad. Sci. U.S.A.">
        <title>Three genomes in the algal genus Volvox reveal the fate of a haploid sex-determining region after a transition to homothallism.</title>
        <authorList>
            <person name="Yamamoto K."/>
            <person name="Hamaji T."/>
            <person name="Kawai-Toyooka H."/>
            <person name="Matsuzaki R."/>
            <person name="Takahashi F."/>
            <person name="Nishimura Y."/>
            <person name="Kawachi M."/>
            <person name="Noguchi H."/>
            <person name="Minakuchi Y."/>
            <person name="Umen J.G."/>
            <person name="Toyoda A."/>
            <person name="Nozaki H."/>
        </authorList>
    </citation>
    <scope>NUCLEOTIDE SEQUENCE</scope>
    <source>
        <strain evidence="3">NIES-3785</strain>
    </source>
</reference>
<feature type="non-terminal residue" evidence="3">
    <location>
        <position position="186"/>
    </location>
</feature>
<proteinExistence type="predicted"/>
<feature type="region of interest" description="Disordered" evidence="1">
    <location>
        <begin position="156"/>
        <end position="186"/>
    </location>
</feature>
<keyword evidence="2" id="KW-0812">Transmembrane</keyword>
<evidence type="ECO:0000256" key="2">
    <source>
        <dbReference type="SAM" id="Phobius"/>
    </source>
</evidence>
<feature type="transmembrane region" description="Helical" evidence="2">
    <location>
        <begin position="107"/>
        <end position="129"/>
    </location>
</feature>
<evidence type="ECO:0000256" key="1">
    <source>
        <dbReference type="SAM" id="MobiDB-lite"/>
    </source>
</evidence>
<keyword evidence="2" id="KW-0472">Membrane</keyword>
<gene>
    <name evidence="3" type="ORF">Vretimale_17207</name>
</gene>
<feature type="compositionally biased region" description="Basic and acidic residues" evidence="1">
    <location>
        <begin position="156"/>
        <end position="176"/>
    </location>
</feature>